<evidence type="ECO:0000256" key="2">
    <source>
        <dbReference type="PIRNR" id="PIRNR006276"/>
    </source>
</evidence>
<evidence type="ECO:0000259" key="3">
    <source>
        <dbReference type="Pfam" id="PF00582"/>
    </source>
</evidence>
<dbReference type="PANTHER" id="PTHR46268:SF6">
    <property type="entry name" value="UNIVERSAL STRESS PROTEIN UP12"/>
    <property type="match status" value="1"/>
</dbReference>
<dbReference type="PANTHER" id="PTHR46268">
    <property type="entry name" value="STRESS RESPONSE PROTEIN NHAX"/>
    <property type="match status" value="1"/>
</dbReference>
<dbReference type="PRINTS" id="PR01438">
    <property type="entry name" value="UNVRSLSTRESS"/>
</dbReference>
<dbReference type="Pfam" id="PF00582">
    <property type="entry name" value="Usp"/>
    <property type="match status" value="1"/>
</dbReference>
<dbReference type="AlphaFoldDB" id="A0A1N7JRJ6"/>
<dbReference type="OrthoDB" id="9789668at2"/>
<sequence length="154" mass="17089">MSFEYKNIVVAVDGSETAEHAFHKAVDIANRNNATIILSHIVDTRAFATVEAYDRSLAMRAEKHAYEILEDYKKQAQEAGLDKIEIEIEYGSPKVKLTKDIAPKYNADLIICGATGLNAMERFFIGSVSEHITRSAKCDVLVVRDTDHAEATEA</sequence>
<dbReference type="GO" id="GO:0005737">
    <property type="term" value="C:cytoplasm"/>
    <property type="evidence" value="ECO:0007669"/>
    <property type="project" value="UniProtKB-SubCell"/>
</dbReference>
<reference evidence="5" key="1">
    <citation type="submission" date="2017-01" db="EMBL/GenBank/DDBJ databases">
        <authorList>
            <person name="Varghese N."/>
            <person name="Submissions S."/>
        </authorList>
    </citation>
    <scope>NUCLEOTIDE SEQUENCE [LARGE SCALE GENOMIC DNA]</scope>
    <source>
        <strain evidence="5">DSM 23127</strain>
    </source>
</reference>
<evidence type="ECO:0000313" key="4">
    <source>
        <dbReference type="EMBL" id="SIS51901.1"/>
    </source>
</evidence>
<dbReference type="EMBL" id="FTOC01000007">
    <property type="protein sequence ID" value="SIS51901.1"/>
    <property type="molecule type" value="Genomic_DNA"/>
</dbReference>
<keyword evidence="5" id="KW-1185">Reference proteome</keyword>
<name>A0A1N7JRJ6_9BACI</name>
<dbReference type="SUPFAM" id="SSF52402">
    <property type="entry name" value="Adenine nucleotide alpha hydrolases-like"/>
    <property type="match status" value="1"/>
</dbReference>
<dbReference type="InterPro" id="IPR006016">
    <property type="entry name" value="UspA"/>
</dbReference>
<organism evidence="4 5">
    <name type="scientific">Salimicrobium flavidum</name>
    <dbReference type="NCBI Taxonomy" id="570947"/>
    <lineage>
        <taxon>Bacteria</taxon>
        <taxon>Bacillati</taxon>
        <taxon>Bacillota</taxon>
        <taxon>Bacilli</taxon>
        <taxon>Bacillales</taxon>
        <taxon>Bacillaceae</taxon>
        <taxon>Salimicrobium</taxon>
    </lineage>
</organism>
<dbReference type="InterPro" id="IPR014729">
    <property type="entry name" value="Rossmann-like_a/b/a_fold"/>
</dbReference>
<comment type="subcellular location">
    <subcellularLocation>
        <location evidence="2">Cytoplasm</location>
    </subcellularLocation>
</comment>
<dbReference type="STRING" id="570947.SAMN05421687_107108"/>
<proteinExistence type="inferred from homology"/>
<evidence type="ECO:0000256" key="1">
    <source>
        <dbReference type="ARBA" id="ARBA00008791"/>
    </source>
</evidence>
<dbReference type="Proteomes" id="UP000187608">
    <property type="component" value="Unassembled WGS sequence"/>
</dbReference>
<feature type="domain" description="UspA" evidence="3">
    <location>
        <begin position="4"/>
        <end position="144"/>
    </location>
</feature>
<dbReference type="RefSeq" id="WP_076559493.1">
    <property type="nucleotide sequence ID" value="NZ_FTOC01000007.1"/>
</dbReference>
<comment type="similarity">
    <text evidence="1 2">Belongs to the universal stress protein A family.</text>
</comment>
<gene>
    <name evidence="4" type="ORF">SAMN05421687_107108</name>
</gene>
<keyword evidence="2" id="KW-0963">Cytoplasm</keyword>
<dbReference type="Gene3D" id="3.40.50.620">
    <property type="entry name" value="HUPs"/>
    <property type="match status" value="1"/>
</dbReference>
<dbReference type="PIRSF" id="PIRSF006276">
    <property type="entry name" value="UspA"/>
    <property type="match status" value="1"/>
</dbReference>
<accession>A0A1N7JRJ6</accession>
<evidence type="ECO:0000313" key="5">
    <source>
        <dbReference type="Proteomes" id="UP000187608"/>
    </source>
</evidence>
<protein>
    <recommendedName>
        <fullName evidence="2">Universal stress protein</fullName>
    </recommendedName>
</protein>
<dbReference type="InterPro" id="IPR006015">
    <property type="entry name" value="Universal_stress_UspA"/>
</dbReference>
<dbReference type="CDD" id="cd00293">
    <property type="entry name" value="USP-like"/>
    <property type="match status" value="1"/>
</dbReference>